<dbReference type="EMBL" id="JAVIJP010000053">
    <property type="protein sequence ID" value="KAL3624928.1"/>
    <property type="molecule type" value="Genomic_DNA"/>
</dbReference>
<organism evidence="1 2">
    <name type="scientific">Castilleja foliolosa</name>
    <dbReference type="NCBI Taxonomy" id="1961234"/>
    <lineage>
        <taxon>Eukaryota</taxon>
        <taxon>Viridiplantae</taxon>
        <taxon>Streptophyta</taxon>
        <taxon>Embryophyta</taxon>
        <taxon>Tracheophyta</taxon>
        <taxon>Spermatophyta</taxon>
        <taxon>Magnoliopsida</taxon>
        <taxon>eudicotyledons</taxon>
        <taxon>Gunneridae</taxon>
        <taxon>Pentapetalae</taxon>
        <taxon>asterids</taxon>
        <taxon>lamiids</taxon>
        <taxon>Lamiales</taxon>
        <taxon>Orobanchaceae</taxon>
        <taxon>Pedicularideae</taxon>
        <taxon>Castillejinae</taxon>
        <taxon>Castilleja</taxon>
    </lineage>
</organism>
<dbReference type="InterPro" id="IPR045133">
    <property type="entry name" value="IRE1/2-like"/>
</dbReference>
<comment type="caution">
    <text evidence="1">The sequence shown here is derived from an EMBL/GenBank/DDBJ whole genome shotgun (WGS) entry which is preliminary data.</text>
</comment>
<protein>
    <submittedName>
        <fullName evidence="1">Uncharacterized protein</fullName>
    </submittedName>
</protein>
<dbReference type="InterPro" id="IPR038357">
    <property type="entry name" value="KEN_sf"/>
</dbReference>
<dbReference type="AlphaFoldDB" id="A0ABD3C558"/>
<evidence type="ECO:0000313" key="1">
    <source>
        <dbReference type="EMBL" id="KAL3624928.1"/>
    </source>
</evidence>
<dbReference type="PANTHER" id="PTHR13954:SF6">
    <property type="entry name" value="NON-SPECIFIC SERINE_THREONINE PROTEIN KINASE"/>
    <property type="match status" value="1"/>
</dbReference>
<dbReference type="PANTHER" id="PTHR13954">
    <property type="entry name" value="IRE1-RELATED"/>
    <property type="match status" value="1"/>
</dbReference>
<dbReference type="Proteomes" id="UP001632038">
    <property type="component" value="Unassembled WGS sequence"/>
</dbReference>
<sequence>MKNHPIFWSSERRLNFLQDVSELCKHYVNKQINAQGNAQGKAQGNAKPPEPSIVGSLKNINLGDEVTKAARGVSALLDYRVSVDLQISVYYRLKCPYILLNKIRNFKVHGLILGAQKDITSFPKGRYLYQSLDRDILKGFDMYMSSIFPDFFMQVYEIAKRMINVNDSEAFRKYLDLSFDPCNSELGTSSWFTC</sequence>
<name>A0ABD3C558_9LAMI</name>
<reference evidence="2" key="1">
    <citation type="journal article" date="2024" name="IScience">
        <title>Strigolactones Initiate the Formation of Haustorium-like Structures in Castilleja.</title>
        <authorList>
            <person name="Buerger M."/>
            <person name="Peterson D."/>
            <person name="Chory J."/>
        </authorList>
    </citation>
    <scope>NUCLEOTIDE SEQUENCE [LARGE SCALE GENOMIC DNA]</scope>
</reference>
<accession>A0ABD3C558</accession>
<gene>
    <name evidence="1" type="ORF">CASFOL_031596</name>
</gene>
<keyword evidence="2" id="KW-1185">Reference proteome</keyword>
<evidence type="ECO:0000313" key="2">
    <source>
        <dbReference type="Proteomes" id="UP001632038"/>
    </source>
</evidence>
<dbReference type="Gene3D" id="1.20.1440.180">
    <property type="entry name" value="KEN domain"/>
    <property type="match status" value="1"/>
</dbReference>
<proteinExistence type="predicted"/>